<proteinExistence type="inferred from homology"/>
<dbReference type="InterPro" id="IPR013763">
    <property type="entry name" value="Cyclin-like_dom"/>
</dbReference>
<sequence>MARGGLPARPMARGEEAGRGRREAVRGAARPGRSLKASRRHKMAAAVQGPVGPASGAGAPSSGGTAPGPQGVLIGDRLYSGVLITLENCLLPDDKLRFTPSMSSGLDTDTETDLRVVGCELIQAAGILLRLPQVAMATGQVLFQRFFYTKSFVKHSMEHVSMACVHLASKIEEAPRRIRDVINVFHRLRQLREKKKPAPLLLDQDYVTLKNQIIKAERRVLKELGFCVHVKHPHKIIVLYLQVLECERSQHLVQTSWVASEDSLLNGTVWKRLSKPEKRTPLWALASSAGRPRHPPCTQGSCPRPVDSLVEVAAQLPREGPGLGHSRTNRTQEDGASPGSLVAAAQPVPLSLHVCTTVEDERSDP</sequence>
<gene>
    <name evidence="5" type="primary">CCNL2</name>
</gene>
<keyword evidence="6" id="KW-1185">Reference proteome</keyword>
<evidence type="ECO:0000256" key="1">
    <source>
        <dbReference type="ARBA" id="ARBA00023127"/>
    </source>
</evidence>
<reference evidence="5" key="3">
    <citation type="submission" date="2025-09" db="UniProtKB">
        <authorList>
            <consortium name="Ensembl"/>
        </authorList>
    </citation>
    <scope>IDENTIFICATION</scope>
    <source>
        <strain evidence="5">Thorbecke</strain>
    </source>
</reference>
<dbReference type="PANTHER" id="PTHR10026">
    <property type="entry name" value="CYCLIN"/>
    <property type="match status" value="1"/>
</dbReference>
<dbReference type="Proteomes" id="UP000001811">
    <property type="component" value="Unplaced"/>
</dbReference>
<dbReference type="Ensembl" id="ENSOCUT00000037640.1">
    <property type="protein sequence ID" value="ENSOCUP00000040787.1"/>
    <property type="gene ID" value="ENSOCUG00000017589.4"/>
</dbReference>
<dbReference type="FunFam" id="1.10.472.10:FF:000016">
    <property type="entry name" value="cyclin-L1 isoform X1"/>
    <property type="match status" value="1"/>
</dbReference>
<feature type="compositionally biased region" description="Basic and acidic residues" evidence="3">
    <location>
        <begin position="12"/>
        <end position="25"/>
    </location>
</feature>
<dbReference type="Gene3D" id="1.10.472.10">
    <property type="entry name" value="Cyclin-like"/>
    <property type="match status" value="1"/>
</dbReference>
<dbReference type="SUPFAM" id="SSF47954">
    <property type="entry name" value="Cyclin-like"/>
    <property type="match status" value="1"/>
</dbReference>
<dbReference type="Bgee" id="ENSOCUG00000017589">
    <property type="expression patterns" value="Expressed in uterus and 16 other cell types or tissues"/>
</dbReference>
<dbReference type="GO" id="GO:0006357">
    <property type="term" value="P:regulation of transcription by RNA polymerase II"/>
    <property type="evidence" value="ECO:0007669"/>
    <property type="project" value="InterPro"/>
</dbReference>
<comment type="similarity">
    <text evidence="2">Belongs to the cyclin family.</text>
</comment>
<accession>A0A5F9D3Q1</accession>
<dbReference type="Pfam" id="PF00134">
    <property type="entry name" value="Cyclin_N"/>
    <property type="match status" value="1"/>
</dbReference>
<dbReference type="CDD" id="cd20590">
    <property type="entry name" value="CYCLIN_CCNL2_rpt1"/>
    <property type="match status" value="1"/>
</dbReference>
<feature type="region of interest" description="Disordered" evidence="3">
    <location>
        <begin position="318"/>
        <end position="344"/>
    </location>
</feature>
<evidence type="ECO:0000313" key="5">
    <source>
        <dbReference type="Ensembl" id="ENSOCUP00000040787.1"/>
    </source>
</evidence>
<organism evidence="5 6">
    <name type="scientific">Oryctolagus cuniculus</name>
    <name type="common">Rabbit</name>
    <dbReference type="NCBI Taxonomy" id="9986"/>
    <lineage>
        <taxon>Eukaryota</taxon>
        <taxon>Metazoa</taxon>
        <taxon>Chordata</taxon>
        <taxon>Craniata</taxon>
        <taxon>Vertebrata</taxon>
        <taxon>Euteleostomi</taxon>
        <taxon>Mammalia</taxon>
        <taxon>Eutheria</taxon>
        <taxon>Euarchontoglires</taxon>
        <taxon>Glires</taxon>
        <taxon>Lagomorpha</taxon>
        <taxon>Leporidae</taxon>
        <taxon>Oryctolagus</taxon>
    </lineage>
</organism>
<evidence type="ECO:0000259" key="4">
    <source>
        <dbReference type="SMART" id="SM00385"/>
    </source>
</evidence>
<evidence type="ECO:0000256" key="2">
    <source>
        <dbReference type="RuleBase" id="RU000383"/>
    </source>
</evidence>
<reference evidence="5 6" key="1">
    <citation type="journal article" date="2011" name="Nature">
        <title>A high-resolution map of human evolutionary constraint using 29 mammals.</title>
        <authorList>
            <person name="Lindblad-Toh K."/>
            <person name="Garber M."/>
            <person name="Zuk O."/>
            <person name="Lin M.F."/>
            <person name="Parker B.J."/>
            <person name="Washietl S."/>
            <person name="Kheradpour P."/>
            <person name="Ernst J."/>
            <person name="Jordan G."/>
            <person name="Mauceli E."/>
            <person name="Ward L.D."/>
            <person name="Lowe C.B."/>
            <person name="Holloway A.K."/>
            <person name="Clamp M."/>
            <person name="Gnerre S."/>
            <person name="Alfoldi J."/>
            <person name="Beal K."/>
            <person name="Chang J."/>
            <person name="Clawson H."/>
            <person name="Cuff J."/>
            <person name="Di Palma F."/>
            <person name="Fitzgerald S."/>
            <person name="Flicek P."/>
            <person name="Guttman M."/>
            <person name="Hubisz M.J."/>
            <person name="Jaffe D.B."/>
            <person name="Jungreis I."/>
            <person name="Kent W.J."/>
            <person name="Kostka D."/>
            <person name="Lara M."/>
            <person name="Martins A.L."/>
            <person name="Massingham T."/>
            <person name="Moltke I."/>
            <person name="Raney B.J."/>
            <person name="Rasmussen M.D."/>
            <person name="Robinson J."/>
            <person name="Stark A."/>
            <person name="Vilella A.J."/>
            <person name="Wen J."/>
            <person name="Xie X."/>
            <person name="Zody M.C."/>
            <person name="Baldwin J."/>
            <person name="Bloom T."/>
            <person name="Chin C.W."/>
            <person name="Heiman D."/>
            <person name="Nicol R."/>
            <person name="Nusbaum C."/>
            <person name="Young S."/>
            <person name="Wilkinson J."/>
            <person name="Worley K.C."/>
            <person name="Kovar C.L."/>
            <person name="Muzny D.M."/>
            <person name="Gibbs R.A."/>
            <person name="Cree A."/>
            <person name="Dihn H.H."/>
            <person name="Fowler G."/>
            <person name="Jhangiani S."/>
            <person name="Joshi V."/>
            <person name="Lee S."/>
            <person name="Lewis L.R."/>
            <person name="Nazareth L.V."/>
            <person name="Okwuonu G."/>
            <person name="Santibanez J."/>
            <person name="Warren W.C."/>
            <person name="Mardis E.R."/>
            <person name="Weinstock G.M."/>
            <person name="Wilson R.K."/>
            <person name="Delehaunty K."/>
            <person name="Dooling D."/>
            <person name="Fronik C."/>
            <person name="Fulton L."/>
            <person name="Fulton B."/>
            <person name="Graves T."/>
            <person name="Minx P."/>
            <person name="Sodergren E."/>
            <person name="Birney E."/>
            <person name="Margulies E.H."/>
            <person name="Herrero J."/>
            <person name="Green E.D."/>
            <person name="Haussler D."/>
            <person name="Siepel A."/>
            <person name="Goldman N."/>
            <person name="Pollard K.S."/>
            <person name="Pedersen J.S."/>
            <person name="Lander E.S."/>
            <person name="Kellis M."/>
        </authorList>
    </citation>
    <scope>NUCLEOTIDE SEQUENCE [LARGE SCALE GENOMIC DNA]</scope>
    <source>
        <strain evidence="6">Thorbecke</strain>
    </source>
</reference>
<protein>
    <submittedName>
        <fullName evidence="5">Cyclin L2</fullName>
    </submittedName>
</protein>
<feature type="domain" description="Cyclin-like" evidence="4">
    <location>
        <begin position="120"/>
        <end position="222"/>
    </location>
</feature>
<name>A0A5F9D3Q1_RABIT</name>
<feature type="region of interest" description="Disordered" evidence="3">
    <location>
        <begin position="1"/>
        <end position="68"/>
    </location>
</feature>
<keyword evidence="1 2" id="KW-0195">Cyclin</keyword>
<dbReference type="SMART" id="SM00385">
    <property type="entry name" value="CYCLIN"/>
    <property type="match status" value="1"/>
</dbReference>
<evidence type="ECO:0000256" key="3">
    <source>
        <dbReference type="SAM" id="MobiDB-lite"/>
    </source>
</evidence>
<evidence type="ECO:0000313" key="6">
    <source>
        <dbReference type="Proteomes" id="UP000001811"/>
    </source>
</evidence>
<reference evidence="5" key="2">
    <citation type="submission" date="2025-08" db="UniProtKB">
        <authorList>
            <consortium name="Ensembl"/>
        </authorList>
    </citation>
    <scope>IDENTIFICATION</scope>
    <source>
        <strain evidence="5">Thorbecke</strain>
    </source>
</reference>
<dbReference type="GO" id="GO:0016538">
    <property type="term" value="F:cyclin-dependent protein serine/threonine kinase regulator activity"/>
    <property type="evidence" value="ECO:0007669"/>
    <property type="project" value="InterPro"/>
</dbReference>
<dbReference type="AlphaFoldDB" id="A0A5F9D3Q1"/>
<dbReference type="InterPro" id="IPR043198">
    <property type="entry name" value="Cyclin/Ssn8"/>
</dbReference>
<dbReference type="InterPro" id="IPR006671">
    <property type="entry name" value="Cyclin_N"/>
</dbReference>
<feature type="compositionally biased region" description="Low complexity" evidence="3">
    <location>
        <begin position="44"/>
        <end position="68"/>
    </location>
</feature>
<dbReference type="GeneTree" id="ENSGT00940000159239"/>
<dbReference type="InterPro" id="IPR036915">
    <property type="entry name" value="Cyclin-like_sf"/>
</dbReference>